<name>A0A284VI41_9EURY</name>
<dbReference type="Proteomes" id="UP000218615">
    <property type="component" value="Unassembled WGS sequence"/>
</dbReference>
<dbReference type="OrthoDB" id="137783at2157"/>
<dbReference type="EMBL" id="FZMP01000001">
    <property type="protein sequence ID" value="SNQ58922.1"/>
    <property type="molecule type" value="Genomic_DNA"/>
</dbReference>
<protein>
    <recommendedName>
        <fullName evidence="3">DUF429 domain-containing protein</fullName>
    </recommendedName>
</protein>
<dbReference type="AlphaFoldDB" id="A0A284VI41"/>
<sequence>MKRETLDLSRRVFGIDFSGASDAGRKIWIAGGIIKEGLLQIQVCNQASEFPGANIKLDACLEALRDFITRGKDGVFGFDFPFGLPRELIEERNWKDFVLHFPENYPGPGKFRSKCRKPATGRELKRITDVESKAPFSPYNLRVYRQTYHGISNVLHPLVKKHQACVLPMQNALPDKPWILEICPASTLKKLLQVKKLPSYKGTSDQHYKARGLILDELMETNQLLIPRLIRSTAKDDSGGDALDSIIAAYSTFHAYLNHFKVEPNENYNLEGYVFV</sequence>
<evidence type="ECO:0008006" key="3">
    <source>
        <dbReference type="Google" id="ProtNLM"/>
    </source>
</evidence>
<dbReference type="RefSeq" id="WP_096203343.1">
    <property type="nucleotide sequence ID" value="NZ_FZMP01000001.1"/>
</dbReference>
<evidence type="ECO:0000313" key="1">
    <source>
        <dbReference type="EMBL" id="SNQ58922.1"/>
    </source>
</evidence>
<reference evidence="2" key="1">
    <citation type="submission" date="2017-06" db="EMBL/GenBank/DDBJ databases">
        <authorList>
            <person name="Cremers G."/>
        </authorList>
    </citation>
    <scope>NUCLEOTIDE SEQUENCE [LARGE SCALE GENOMIC DNA]</scope>
</reference>
<keyword evidence="2" id="KW-1185">Reference proteome</keyword>
<accession>A0A284VI41</accession>
<evidence type="ECO:0000313" key="2">
    <source>
        <dbReference type="Proteomes" id="UP000218615"/>
    </source>
</evidence>
<gene>
    <name evidence="1" type="ORF">MNV_10050</name>
</gene>
<organism evidence="1 2">
    <name type="scientific">Candidatus Methanoperedens nitratireducens</name>
    <dbReference type="NCBI Taxonomy" id="1392998"/>
    <lineage>
        <taxon>Archaea</taxon>
        <taxon>Methanobacteriati</taxon>
        <taxon>Methanobacteriota</taxon>
        <taxon>Stenosarchaea group</taxon>
        <taxon>Methanomicrobia</taxon>
        <taxon>Methanosarcinales</taxon>
        <taxon>ANME-2 cluster</taxon>
        <taxon>Candidatus Methanoperedentaceae</taxon>
        <taxon>Candidatus Methanoperedens</taxon>
    </lineage>
</organism>
<proteinExistence type="predicted"/>